<dbReference type="InterPro" id="IPR036259">
    <property type="entry name" value="MFS_trans_sf"/>
</dbReference>
<dbReference type="PANTHER" id="PTHR23513:SF6">
    <property type="entry name" value="MAJOR FACILITATOR SUPERFAMILY ASSOCIATED DOMAIN-CONTAINING PROTEIN"/>
    <property type="match status" value="1"/>
</dbReference>
<dbReference type="InParanoid" id="A0A545B016"/>
<evidence type="ECO:0000259" key="9">
    <source>
        <dbReference type="PROSITE" id="PS50850"/>
    </source>
</evidence>
<dbReference type="SUPFAM" id="SSF103473">
    <property type="entry name" value="MFS general substrate transporter"/>
    <property type="match status" value="1"/>
</dbReference>
<feature type="transmembrane region" description="Helical" evidence="8">
    <location>
        <begin position="245"/>
        <end position="266"/>
    </location>
</feature>
<feature type="transmembrane region" description="Helical" evidence="8">
    <location>
        <begin position="398"/>
        <end position="416"/>
    </location>
</feature>
<dbReference type="OrthoDB" id="145388at2"/>
<feature type="transmembrane region" description="Helical" evidence="8">
    <location>
        <begin position="183"/>
        <end position="210"/>
    </location>
</feature>
<evidence type="ECO:0000256" key="8">
    <source>
        <dbReference type="SAM" id="Phobius"/>
    </source>
</evidence>
<comment type="caution">
    <text evidence="10">The sequence shown here is derived from an EMBL/GenBank/DDBJ whole genome shotgun (WGS) entry which is preliminary data.</text>
</comment>
<proteinExistence type="predicted"/>
<name>A0A545B016_9ACTN</name>
<evidence type="ECO:0000256" key="7">
    <source>
        <dbReference type="SAM" id="MobiDB-lite"/>
    </source>
</evidence>
<evidence type="ECO:0000256" key="2">
    <source>
        <dbReference type="ARBA" id="ARBA00022448"/>
    </source>
</evidence>
<comment type="subcellular location">
    <subcellularLocation>
        <location evidence="1">Cell membrane</location>
        <topology evidence="1">Multi-pass membrane protein</topology>
    </subcellularLocation>
</comment>
<evidence type="ECO:0000313" key="10">
    <source>
        <dbReference type="EMBL" id="TQS46933.1"/>
    </source>
</evidence>
<keyword evidence="6 8" id="KW-0472">Membrane</keyword>
<dbReference type="AlphaFoldDB" id="A0A545B016"/>
<dbReference type="Pfam" id="PF05977">
    <property type="entry name" value="MFS_3"/>
    <property type="match status" value="1"/>
</dbReference>
<protein>
    <submittedName>
        <fullName evidence="10">MFS transporter</fullName>
    </submittedName>
</protein>
<feature type="transmembrane region" description="Helical" evidence="8">
    <location>
        <begin position="67"/>
        <end position="90"/>
    </location>
</feature>
<dbReference type="GO" id="GO:0005886">
    <property type="term" value="C:plasma membrane"/>
    <property type="evidence" value="ECO:0007669"/>
    <property type="project" value="UniProtKB-SubCell"/>
</dbReference>
<feature type="transmembrane region" description="Helical" evidence="8">
    <location>
        <begin position="332"/>
        <end position="354"/>
    </location>
</feature>
<dbReference type="InterPro" id="IPR010290">
    <property type="entry name" value="TM_effector"/>
</dbReference>
<dbReference type="Proteomes" id="UP000317982">
    <property type="component" value="Unassembled WGS sequence"/>
</dbReference>
<feature type="domain" description="Major facilitator superfamily (MFS) profile" evidence="9">
    <location>
        <begin position="238"/>
        <end position="424"/>
    </location>
</feature>
<keyword evidence="5 8" id="KW-1133">Transmembrane helix</keyword>
<evidence type="ECO:0000256" key="6">
    <source>
        <dbReference type="ARBA" id="ARBA00023136"/>
    </source>
</evidence>
<feature type="transmembrane region" description="Helical" evidence="8">
    <location>
        <begin position="366"/>
        <end position="392"/>
    </location>
</feature>
<organism evidence="10 11">
    <name type="scientific">Cryptosporangium phraense</name>
    <dbReference type="NCBI Taxonomy" id="2593070"/>
    <lineage>
        <taxon>Bacteria</taxon>
        <taxon>Bacillati</taxon>
        <taxon>Actinomycetota</taxon>
        <taxon>Actinomycetes</taxon>
        <taxon>Cryptosporangiales</taxon>
        <taxon>Cryptosporangiaceae</taxon>
        <taxon>Cryptosporangium</taxon>
    </lineage>
</organism>
<feature type="transmembrane region" description="Helical" evidence="8">
    <location>
        <begin position="278"/>
        <end position="295"/>
    </location>
</feature>
<gene>
    <name evidence="10" type="ORF">FL583_01265</name>
</gene>
<evidence type="ECO:0000256" key="3">
    <source>
        <dbReference type="ARBA" id="ARBA00022475"/>
    </source>
</evidence>
<reference evidence="10 11" key="1">
    <citation type="submission" date="2019-07" db="EMBL/GenBank/DDBJ databases">
        <title>Cryptosporangium phraense sp. nov., isolated from plant litter.</title>
        <authorList>
            <person name="Suriyachadkun C."/>
        </authorList>
    </citation>
    <scope>NUCLEOTIDE SEQUENCE [LARGE SCALE GENOMIC DNA]</scope>
    <source>
        <strain evidence="10 11">A-T 5661</strain>
    </source>
</reference>
<dbReference type="PANTHER" id="PTHR23513">
    <property type="entry name" value="INTEGRAL MEMBRANE EFFLUX PROTEIN-RELATED"/>
    <property type="match status" value="1"/>
</dbReference>
<sequence>MSAVARPDPLAGLRPRVGPARPPRRMPQVRTDPFRTLWAAVGISNLADGVNLAAAPLLAATLTSDPVAIAGLTVAQRLPWLFSLVSGAIVDRADRRTVVRAATGVRAVTLGALAVSVALGFASMPLLYVVFVVLGTCETLFDNASAALVPALVPSDGLEKANGRIQTTFVALNEFAGPPIGGFLLAIALALPFAAGSLGLVASLAVLTLLPRSAPGGEPAERRSLWADIRTGAHWYWRSPVVRSLSFLSGVGNAMTGASYGLLVLVGDQRLNVSPRGYGVMLAVGAIGAVAGGLVADRIARRVPAPVLILVTSVISAGAVAALGLVRSPALAAAALAVDGFVVLVLSVVIVSLRQRLVPSELLGRVNAVYFTVALGGLAVGGLGGGAIARLAGLPAPFFVFAALMLLTTLAVLPAIRSASRGPA</sequence>
<dbReference type="PROSITE" id="PS50850">
    <property type="entry name" value="MFS"/>
    <property type="match status" value="1"/>
</dbReference>
<evidence type="ECO:0000256" key="5">
    <source>
        <dbReference type="ARBA" id="ARBA00022989"/>
    </source>
</evidence>
<feature type="transmembrane region" description="Helical" evidence="8">
    <location>
        <begin position="307"/>
        <end position="326"/>
    </location>
</feature>
<feature type="region of interest" description="Disordered" evidence="7">
    <location>
        <begin position="1"/>
        <end position="28"/>
    </location>
</feature>
<dbReference type="InterPro" id="IPR020846">
    <property type="entry name" value="MFS_dom"/>
</dbReference>
<keyword evidence="4 8" id="KW-0812">Transmembrane</keyword>
<dbReference type="GO" id="GO:0022857">
    <property type="term" value="F:transmembrane transporter activity"/>
    <property type="evidence" value="ECO:0007669"/>
    <property type="project" value="InterPro"/>
</dbReference>
<keyword evidence="11" id="KW-1185">Reference proteome</keyword>
<keyword evidence="2" id="KW-0813">Transport</keyword>
<keyword evidence="3" id="KW-1003">Cell membrane</keyword>
<evidence type="ECO:0000256" key="4">
    <source>
        <dbReference type="ARBA" id="ARBA00022692"/>
    </source>
</evidence>
<evidence type="ECO:0000313" key="11">
    <source>
        <dbReference type="Proteomes" id="UP000317982"/>
    </source>
</evidence>
<feature type="transmembrane region" description="Helical" evidence="8">
    <location>
        <begin position="110"/>
        <end position="134"/>
    </location>
</feature>
<dbReference type="CDD" id="cd06173">
    <property type="entry name" value="MFS_MefA_like"/>
    <property type="match status" value="1"/>
</dbReference>
<dbReference type="Gene3D" id="1.20.1250.20">
    <property type="entry name" value="MFS general substrate transporter like domains"/>
    <property type="match status" value="1"/>
</dbReference>
<accession>A0A545B016</accession>
<dbReference type="EMBL" id="VIRS01000001">
    <property type="protein sequence ID" value="TQS46933.1"/>
    <property type="molecule type" value="Genomic_DNA"/>
</dbReference>
<evidence type="ECO:0000256" key="1">
    <source>
        <dbReference type="ARBA" id="ARBA00004651"/>
    </source>
</evidence>